<reference evidence="11 12" key="1">
    <citation type="submission" date="2018-03" db="EMBL/GenBank/DDBJ databases">
        <title>Genomic Encyclopedia of Archaeal and Bacterial Type Strains, Phase II (KMG-II): from individual species to whole genera.</title>
        <authorList>
            <person name="Goeker M."/>
        </authorList>
    </citation>
    <scope>NUCLEOTIDE SEQUENCE [LARGE SCALE GENOMIC DNA]</scope>
    <source>
        <strain evidence="11 12">DSM 25027</strain>
    </source>
</reference>
<dbReference type="Proteomes" id="UP000237640">
    <property type="component" value="Unassembled WGS sequence"/>
</dbReference>
<dbReference type="EMBL" id="PVYX01000001">
    <property type="protein sequence ID" value="PRX57063.1"/>
    <property type="molecule type" value="Genomic_DNA"/>
</dbReference>
<evidence type="ECO:0000256" key="8">
    <source>
        <dbReference type="ARBA" id="ARBA00048617"/>
    </source>
</evidence>
<dbReference type="AlphaFoldDB" id="A0A2T0MHL0"/>
<evidence type="ECO:0000256" key="3">
    <source>
        <dbReference type="ARBA" id="ARBA00013109"/>
    </source>
</evidence>
<dbReference type="GO" id="GO:0006782">
    <property type="term" value="P:protoporphyrinogen IX biosynthetic process"/>
    <property type="evidence" value="ECO:0007669"/>
    <property type="project" value="UniProtKB-UniRule"/>
</dbReference>
<dbReference type="GO" id="GO:0006780">
    <property type="term" value="P:uroporphyrinogen III biosynthetic process"/>
    <property type="evidence" value="ECO:0007669"/>
    <property type="project" value="UniProtKB-UniRule"/>
</dbReference>
<evidence type="ECO:0000256" key="5">
    <source>
        <dbReference type="ARBA" id="ARBA00023244"/>
    </source>
</evidence>
<dbReference type="InterPro" id="IPR003754">
    <property type="entry name" value="4pyrrol_synth_uPrphyn_synth"/>
</dbReference>
<comment type="function">
    <text evidence="6 9">Catalyzes cyclization of the linear tetrapyrrole, hydroxymethylbilane, to the macrocyclic uroporphyrinogen III.</text>
</comment>
<keyword evidence="4 9" id="KW-0456">Lyase</keyword>
<dbReference type="GO" id="GO:0004852">
    <property type="term" value="F:uroporphyrinogen-III synthase activity"/>
    <property type="evidence" value="ECO:0007669"/>
    <property type="project" value="UniProtKB-UniRule"/>
</dbReference>
<evidence type="ECO:0000256" key="6">
    <source>
        <dbReference type="ARBA" id="ARBA00037589"/>
    </source>
</evidence>
<dbReference type="InterPro" id="IPR036108">
    <property type="entry name" value="4pyrrol_syn_uPrphyn_synt_sf"/>
</dbReference>
<comment type="pathway">
    <text evidence="1 9">Porphyrin-containing compound metabolism; protoporphyrin-IX biosynthesis; coproporphyrinogen-III from 5-aminolevulinate: step 3/4.</text>
</comment>
<evidence type="ECO:0000256" key="9">
    <source>
        <dbReference type="RuleBase" id="RU366031"/>
    </source>
</evidence>
<evidence type="ECO:0000259" key="10">
    <source>
        <dbReference type="Pfam" id="PF02602"/>
    </source>
</evidence>
<keyword evidence="5 9" id="KW-0627">Porphyrin biosynthesis</keyword>
<evidence type="ECO:0000313" key="11">
    <source>
        <dbReference type="EMBL" id="PRX57063.1"/>
    </source>
</evidence>
<dbReference type="SUPFAM" id="SSF69618">
    <property type="entry name" value="HemD-like"/>
    <property type="match status" value="1"/>
</dbReference>
<proteinExistence type="inferred from homology"/>
<comment type="catalytic activity">
    <reaction evidence="8 9">
        <text>hydroxymethylbilane = uroporphyrinogen III + H2O</text>
        <dbReference type="Rhea" id="RHEA:18965"/>
        <dbReference type="ChEBI" id="CHEBI:15377"/>
        <dbReference type="ChEBI" id="CHEBI:57308"/>
        <dbReference type="ChEBI" id="CHEBI:57845"/>
        <dbReference type="EC" id="4.2.1.75"/>
    </reaction>
</comment>
<evidence type="ECO:0000256" key="2">
    <source>
        <dbReference type="ARBA" id="ARBA00008133"/>
    </source>
</evidence>
<feature type="domain" description="Tetrapyrrole biosynthesis uroporphyrinogen III synthase" evidence="10">
    <location>
        <begin position="45"/>
        <end position="212"/>
    </location>
</feature>
<dbReference type="InterPro" id="IPR039793">
    <property type="entry name" value="UROS/Hem4"/>
</dbReference>
<dbReference type="OrthoDB" id="1523900at2"/>
<accession>A0A2T0MHL0</accession>
<organism evidence="11 12">
    <name type="scientific">Flagellimonas meridianipacifica</name>
    <dbReference type="NCBI Taxonomy" id="1080225"/>
    <lineage>
        <taxon>Bacteria</taxon>
        <taxon>Pseudomonadati</taxon>
        <taxon>Bacteroidota</taxon>
        <taxon>Flavobacteriia</taxon>
        <taxon>Flavobacteriales</taxon>
        <taxon>Flavobacteriaceae</taxon>
        <taxon>Flagellimonas</taxon>
    </lineage>
</organism>
<dbReference type="CDD" id="cd06578">
    <property type="entry name" value="HemD"/>
    <property type="match status" value="1"/>
</dbReference>
<evidence type="ECO:0000313" key="12">
    <source>
        <dbReference type="Proteomes" id="UP000237640"/>
    </source>
</evidence>
<gene>
    <name evidence="11" type="ORF">CLV81_1064</name>
</gene>
<dbReference type="Gene3D" id="3.40.50.10090">
    <property type="match status" value="2"/>
</dbReference>
<sequence length="224" mass="25490">MKTVLSTRILTLPQKELLLNSGIGFVEYDALNISLLDFEIPNYSTHVIVTSKNGAKSFLKAFNANTNNQPKNVFRFYCVGEKTKRFLEDSGFLVAEMTLSASLLGSLIISKYKTNRFIFISGNLRRNDIPDLLSKYNVQYQEIQGYNTLLKEKNFNTNFDGYLFYSPSGIKSFLRLNSLPKTPLFCIGETTAQEAKKYSDNIIIANKPTVENVLVQVVKHFKRK</sequence>
<evidence type="ECO:0000256" key="1">
    <source>
        <dbReference type="ARBA" id="ARBA00004772"/>
    </source>
</evidence>
<protein>
    <recommendedName>
        <fullName evidence="7 9">Uroporphyrinogen-III synthase</fullName>
        <ecNumber evidence="3 9">4.2.1.75</ecNumber>
    </recommendedName>
</protein>
<evidence type="ECO:0000256" key="7">
    <source>
        <dbReference type="ARBA" id="ARBA00040167"/>
    </source>
</evidence>
<dbReference type="PANTHER" id="PTHR38042">
    <property type="entry name" value="UROPORPHYRINOGEN-III SYNTHASE, CHLOROPLASTIC"/>
    <property type="match status" value="1"/>
</dbReference>
<dbReference type="EC" id="4.2.1.75" evidence="3 9"/>
<evidence type="ECO:0000256" key="4">
    <source>
        <dbReference type="ARBA" id="ARBA00023239"/>
    </source>
</evidence>
<name>A0A2T0MHL0_9FLAO</name>
<dbReference type="RefSeq" id="WP_106143982.1">
    <property type="nucleotide sequence ID" value="NZ_PVYX01000001.1"/>
</dbReference>
<comment type="similarity">
    <text evidence="2 9">Belongs to the uroporphyrinogen-III synthase family.</text>
</comment>
<keyword evidence="12" id="KW-1185">Reference proteome</keyword>
<comment type="caution">
    <text evidence="11">The sequence shown here is derived from an EMBL/GenBank/DDBJ whole genome shotgun (WGS) entry which is preliminary data.</text>
</comment>
<dbReference type="PANTHER" id="PTHR38042:SF1">
    <property type="entry name" value="UROPORPHYRINOGEN-III SYNTHASE, CHLOROPLASTIC"/>
    <property type="match status" value="1"/>
</dbReference>
<dbReference type="Pfam" id="PF02602">
    <property type="entry name" value="HEM4"/>
    <property type="match status" value="1"/>
</dbReference>